<protein>
    <recommendedName>
        <fullName evidence="9">Dof-type domain-containing protein</fullName>
    </recommendedName>
</protein>
<feature type="domain" description="Dof-type" evidence="9">
    <location>
        <begin position="66"/>
        <end position="120"/>
    </location>
</feature>
<keyword evidence="4" id="KW-0805">Transcription regulation</keyword>
<evidence type="ECO:0000259" key="9">
    <source>
        <dbReference type="PROSITE" id="PS50884"/>
    </source>
</evidence>
<dbReference type="Proteomes" id="UP001497512">
    <property type="component" value="Chromosome 11"/>
</dbReference>
<dbReference type="InterPro" id="IPR003851">
    <property type="entry name" value="Znf_Dof"/>
</dbReference>
<accession>A0ABP0TH44</accession>
<dbReference type="PANTHER" id="PTHR31089:SF22">
    <property type="entry name" value="CYCLIC DOF FACTOR 4"/>
    <property type="match status" value="1"/>
</dbReference>
<keyword evidence="6" id="KW-0804">Transcription</keyword>
<organism evidence="10 11">
    <name type="scientific">Sphagnum troendelagicum</name>
    <dbReference type="NCBI Taxonomy" id="128251"/>
    <lineage>
        <taxon>Eukaryota</taxon>
        <taxon>Viridiplantae</taxon>
        <taxon>Streptophyta</taxon>
        <taxon>Embryophyta</taxon>
        <taxon>Bryophyta</taxon>
        <taxon>Sphagnophytina</taxon>
        <taxon>Sphagnopsida</taxon>
        <taxon>Sphagnales</taxon>
        <taxon>Sphagnaceae</taxon>
        <taxon>Sphagnum</taxon>
    </lineage>
</organism>
<reference evidence="10" key="1">
    <citation type="submission" date="2024-02" db="EMBL/GenBank/DDBJ databases">
        <authorList>
            <consortium name="ELIXIR-Norway"/>
            <consortium name="Elixir Norway"/>
        </authorList>
    </citation>
    <scope>NUCLEOTIDE SEQUENCE</scope>
</reference>
<gene>
    <name evidence="10" type="ORF">CSSPTR1EN2_LOCUS3239</name>
</gene>
<keyword evidence="2" id="KW-0863">Zinc-finger</keyword>
<evidence type="ECO:0000256" key="7">
    <source>
        <dbReference type="ARBA" id="ARBA00023242"/>
    </source>
</evidence>
<dbReference type="EMBL" id="OZ019903">
    <property type="protein sequence ID" value="CAK9195969.1"/>
    <property type="molecule type" value="Genomic_DNA"/>
</dbReference>
<evidence type="ECO:0000256" key="4">
    <source>
        <dbReference type="ARBA" id="ARBA00023015"/>
    </source>
</evidence>
<dbReference type="InterPro" id="IPR045174">
    <property type="entry name" value="Dof"/>
</dbReference>
<keyword evidence="5" id="KW-0238">DNA-binding</keyword>
<keyword evidence="7" id="KW-0539">Nucleus</keyword>
<evidence type="ECO:0000256" key="5">
    <source>
        <dbReference type="ARBA" id="ARBA00023125"/>
    </source>
</evidence>
<proteinExistence type="predicted"/>
<sequence>MVIMYLPVMNRCEDLHLDHNLILRQGSGDLVSAEGELQSPMSIASTRGAGISGGCNMPHERPVKVIPCPRCQSMNTKFCYYNNYSVNQPRHFCRNCKRYWTVGGMLRNVPVGGGSRKKVRSTLRSQRTNDHNHPHEGLQQAADQGHSTLLNMTLQQSNLQLLLQQLPSTTIQMASTQQQQLNSMLSSQAAATGAAGTRLGSNYFRGNQLLHLQSSGQLIDPPPSNTQLVTSSTPQLPSLFQFTNMDRAQQNESYNTGSGLIKPAAVGAAPAAAHANNDYNMGLINMSSNLQQDHHASTMPTLHSAMYDQLHESASATAAVTTSSDSLQMGSGIHGGRGFISNGPGFHNPETTMDHRNQHHMEFLSSHVMQKPGYWGA</sequence>
<keyword evidence="11" id="KW-1185">Reference proteome</keyword>
<evidence type="ECO:0000313" key="10">
    <source>
        <dbReference type="EMBL" id="CAK9195969.1"/>
    </source>
</evidence>
<keyword evidence="1" id="KW-0479">Metal-binding</keyword>
<dbReference type="PANTHER" id="PTHR31089">
    <property type="entry name" value="CYCLIC DOF FACTOR 2"/>
    <property type="match status" value="1"/>
</dbReference>
<evidence type="ECO:0000256" key="6">
    <source>
        <dbReference type="ARBA" id="ARBA00023163"/>
    </source>
</evidence>
<feature type="region of interest" description="Disordered" evidence="8">
    <location>
        <begin position="111"/>
        <end position="140"/>
    </location>
</feature>
<evidence type="ECO:0000256" key="1">
    <source>
        <dbReference type="ARBA" id="ARBA00022723"/>
    </source>
</evidence>
<evidence type="ECO:0000256" key="8">
    <source>
        <dbReference type="SAM" id="MobiDB-lite"/>
    </source>
</evidence>
<keyword evidence="3" id="KW-0862">Zinc</keyword>
<evidence type="ECO:0000256" key="2">
    <source>
        <dbReference type="ARBA" id="ARBA00022771"/>
    </source>
</evidence>
<dbReference type="Pfam" id="PF02701">
    <property type="entry name" value="Zn_ribbon_Dof"/>
    <property type="match status" value="1"/>
</dbReference>
<name>A0ABP0TH44_9BRYO</name>
<evidence type="ECO:0000313" key="11">
    <source>
        <dbReference type="Proteomes" id="UP001497512"/>
    </source>
</evidence>
<evidence type="ECO:0000256" key="3">
    <source>
        <dbReference type="ARBA" id="ARBA00022833"/>
    </source>
</evidence>
<feature type="compositionally biased region" description="Basic and acidic residues" evidence="8">
    <location>
        <begin position="127"/>
        <end position="136"/>
    </location>
</feature>
<dbReference type="PROSITE" id="PS01361">
    <property type="entry name" value="ZF_DOF_1"/>
    <property type="match status" value="1"/>
</dbReference>
<dbReference type="PROSITE" id="PS50884">
    <property type="entry name" value="ZF_DOF_2"/>
    <property type="match status" value="1"/>
</dbReference>